<dbReference type="InterPro" id="IPR016181">
    <property type="entry name" value="Acyl_CoA_acyltransferase"/>
</dbReference>
<dbReference type="OrthoDB" id="511027at2"/>
<feature type="domain" description="N-acetyltransferase" evidence="1">
    <location>
        <begin position="89"/>
        <end position="253"/>
    </location>
</feature>
<name>A0A845F6F6_9BACI</name>
<dbReference type="GO" id="GO:0016747">
    <property type="term" value="F:acyltransferase activity, transferring groups other than amino-acyl groups"/>
    <property type="evidence" value="ECO:0007669"/>
    <property type="project" value="InterPro"/>
</dbReference>
<dbReference type="GeneID" id="78005663"/>
<dbReference type="InterPro" id="IPR000182">
    <property type="entry name" value="GNAT_dom"/>
</dbReference>
<comment type="caution">
    <text evidence="2">The sequence shown here is derived from an EMBL/GenBank/DDBJ whole genome shotgun (WGS) entry which is preliminary data.</text>
</comment>
<dbReference type="EMBL" id="WMFA01000001">
    <property type="protein sequence ID" value="MYL69520.1"/>
    <property type="molecule type" value="Genomic_DNA"/>
</dbReference>
<dbReference type="CDD" id="cd04301">
    <property type="entry name" value="NAT_SF"/>
    <property type="match status" value="1"/>
</dbReference>
<sequence>MMERLYEKVKFVEGENFVTIEDTRHLTDEELQSLSLIFLKDSKFAGVKNRTILVPSTFKEETTEYIKDLGFKHHDDVYFVRCRLFGEDRGKREAQPFELISLKQGEEGVFKETWRRSMEGSLNAPQSLNMDEQMKSVKKELGPGYVDSCLTVYENGTPIGVIMPHIEPGTKNEGRIFYFGLVPEERGKNKSTALYEEGLYLLKNYFKATYSIGATSIHNKPMLKVFEKCGCAMTEKVGIYKYSQDPYQSPKLI</sequence>
<proteinExistence type="predicted"/>
<evidence type="ECO:0000259" key="1">
    <source>
        <dbReference type="PROSITE" id="PS51186"/>
    </source>
</evidence>
<dbReference type="Proteomes" id="UP000450457">
    <property type="component" value="Unassembled WGS sequence"/>
</dbReference>
<dbReference type="RefSeq" id="WP_160910728.1">
    <property type="nucleotide sequence ID" value="NZ_WMFA01000001.1"/>
</dbReference>
<keyword evidence="2" id="KW-0808">Transferase</keyword>
<dbReference type="Pfam" id="PF00583">
    <property type="entry name" value="Acetyltransf_1"/>
    <property type="match status" value="1"/>
</dbReference>
<reference evidence="2 3" key="1">
    <citation type="submission" date="2019-11" db="EMBL/GenBank/DDBJ databases">
        <title>Genome sequences of 17 halophilic strains isolated from different environments.</title>
        <authorList>
            <person name="Furrow R.E."/>
        </authorList>
    </citation>
    <scope>NUCLEOTIDE SEQUENCE [LARGE SCALE GENOMIC DNA]</scope>
    <source>
        <strain evidence="2 3">SL-4</strain>
    </source>
</reference>
<dbReference type="Gene3D" id="3.40.630.30">
    <property type="match status" value="1"/>
</dbReference>
<dbReference type="SUPFAM" id="SSF55729">
    <property type="entry name" value="Acyl-CoA N-acyltransferases (Nat)"/>
    <property type="match status" value="1"/>
</dbReference>
<gene>
    <name evidence="2" type="ORF">GLW00_01590</name>
</gene>
<organism evidence="2 3">
    <name type="scientific">Halobacillus litoralis</name>
    <dbReference type="NCBI Taxonomy" id="45668"/>
    <lineage>
        <taxon>Bacteria</taxon>
        <taxon>Bacillati</taxon>
        <taxon>Bacillota</taxon>
        <taxon>Bacilli</taxon>
        <taxon>Bacillales</taxon>
        <taxon>Bacillaceae</taxon>
        <taxon>Halobacillus</taxon>
    </lineage>
</organism>
<accession>A0A845F6F6</accession>
<protein>
    <submittedName>
        <fullName evidence="2">GNAT family N-acetyltransferase</fullName>
    </submittedName>
</protein>
<dbReference type="PROSITE" id="PS51186">
    <property type="entry name" value="GNAT"/>
    <property type="match status" value="1"/>
</dbReference>
<dbReference type="AlphaFoldDB" id="A0A845F6F6"/>
<evidence type="ECO:0000313" key="3">
    <source>
        <dbReference type="Proteomes" id="UP000450457"/>
    </source>
</evidence>
<evidence type="ECO:0000313" key="2">
    <source>
        <dbReference type="EMBL" id="MYL69520.1"/>
    </source>
</evidence>